<evidence type="ECO:0000256" key="1">
    <source>
        <dbReference type="ARBA" id="ARBA00004123"/>
    </source>
</evidence>
<evidence type="ECO:0000259" key="9">
    <source>
        <dbReference type="PROSITE" id="PS50157"/>
    </source>
</evidence>
<dbReference type="FunFam" id="3.30.160.60:FF:000208">
    <property type="entry name" value="zinc finger protein Gfi-1b"/>
    <property type="match status" value="1"/>
</dbReference>
<keyword evidence="11" id="KW-1185">Reference proteome</keyword>
<evidence type="ECO:0000256" key="3">
    <source>
        <dbReference type="ARBA" id="ARBA00022737"/>
    </source>
</evidence>
<feature type="compositionally biased region" description="Polar residues" evidence="8">
    <location>
        <begin position="217"/>
        <end position="230"/>
    </location>
</feature>
<reference evidence="10 11" key="1">
    <citation type="submission" date="2016-03" db="EMBL/GenBank/DDBJ databases">
        <title>Cyphomyrmex costatus WGS genome.</title>
        <authorList>
            <person name="Nygaard S."/>
            <person name="Hu H."/>
            <person name="Boomsma J."/>
            <person name="Zhang G."/>
        </authorList>
    </citation>
    <scope>NUCLEOTIDE SEQUENCE [LARGE SCALE GENOMIC DNA]</scope>
    <source>
        <strain evidence="10">MS0001</strain>
        <tissue evidence="10">Whole body</tissue>
    </source>
</reference>
<dbReference type="GO" id="GO:0008270">
    <property type="term" value="F:zinc ion binding"/>
    <property type="evidence" value="ECO:0007669"/>
    <property type="project" value="UniProtKB-KW"/>
</dbReference>
<dbReference type="InterPro" id="IPR036236">
    <property type="entry name" value="Znf_C2H2_sf"/>
</dbReference>
<dbReference type="Pfam" id="PF00096">
    <property type="entry name" value="zf-C2H2"/>
    <property type="match status" value="2"/>
</dbReference>
<keyword evidence="6" id="KW-0539">Nucleus</keyword>
<keyword evidence="2" id="KW-0479">Metal-binding</keyword>
<dbReference type="AlphaFoldDB" id="A0A195C1U2"/>
<feature type="domain" description="C2H2-type" evidence="9">
    <location>
        <begin position="310"/>
        <end position="337"/>
    </location>
</feature>
<dbReference type="GO" id="GO:0005634">
    <property type="term" value="C:nucleus"/>
    <property type="evidence" value="ECO:0007669"/>
    <property type="project" value="UniProtKB-SubCell"/>
</dbReference>
<evidence type="ECO:0000256" key="5">
    <source>
        <dbReference type="ARBA" id="ARBA00022833"/>
    </source>
</evidence>
<evidence type="ECO:0000313" key="10">
    <source>
        <dbReference type="EMBL" id="KYM94844.1"/>
    </source>
</evidence>
<keyword evidence="3" id="KW-0677">Repeat</keyword>
<dbReference type="PANTHER" id="PTHR24394">
    <property type="entry name" value="ZINC FINGER PROTEIN"/>
    <property type="match status" value="1"/>
</dbReference>
<evidence type="ECO:0000313" key="11">
    <source>
        <dbReference type="Proteomes" id="UP000078542"/>
    </source>
</evidence>
<feature type="compositionally biased region" description="Low complexity" evidence="8">
    <location>
        <begin position="251"/>
        <end position="265"/>
    </location>
</feature>
<keyword evidence="4 7" id="KW-0863">Zinc-finger</keyword>
<dbReference type="EMBL" id="KQ978344">
    <property type="protein sequence ID" value="KYM94844.1"/>
    <property type="molecule type" value="Genomic_DNA"/>
</dbReference>
<accession>A0A195C1U2</accession>
<comment type="subcellular location">
    <subcellularLocation>
        <location evidence="1">Nucleus</location>
    </subcellularLocation>
</comment>
<organism evidence="10 11">
    <name type="scientific">Cyphomyrmex costatus</name>
    <dbReference type="NCBI Taxonomy" id="456900"/>
    <lineage>
        <taxon>Eukaryota</taxon>
        <taxon>Metazoa</taxon>
        <taxon>Ecdysozoa</taxon>
        <taxon>Arthropoda</taxon>
        <taxon>Hexapoda</taxon>
        <taxon>Insecta</taxon>
        <taxon>Pterygota</taxon>
        <taxon>Neoptera</taxon>
        <taxon>Endopterygota</taxon>
        <taxon>Hymenoptera</taxon>
        <taxon>Apocrita</taxon>
        <taxon>Aculeata</taxon>
        <taxon>Formicoidea</taxon>
        <taxon>Formicidae</taxon>
        <taxon>Myrmicinae</taxon>
        <taxon>Cyphomyrmex</taxon>
    </lineage>
</organism>
<feature type="region of interest" description="Disordered" evidence="8">
    <location>
        <begin position="25"/>
        <end position="55"/>
    </location>
</feature>
<evidence type="ECO:0000256" key="4">
    <source>
        <dbReference type="ARBA" id="ARBA00022771"/>
    </source>
</evidence>
<feature type="compositionally biased region" description="Low complexity" evidence="8">
    <location>
        <begin position="35"/>
        <end position="55"/>
    </location>
</feature>
<evidence type="ECO:0000256" key="6">
    <source>
        <dbReference type="ARBA" id="ARBA00023242"/>
    </source>
</evidence>
<dbReference type="SUPFAM" id="SSF57667">
    <property type="entry name" value="beta-beta-alpha zinc fingers"/>
    <property type="match status" value="1"/>
</dbReference>
<feature type="region of interest" description="Disordered" evidence="8">
    <location>
        <begin position="217"/>
        <end position="279"/>
    </location>
</feature>
<dbReference type="SMART" id="SM00355">
    <property type="entry name" value="ZnF_C2H2"/>
    <property type="match status" value="2"/>
</dbReference>
<evidence type="ECO:0000256" key="8">
    <source>
        <dbReference type="SAM" id="MobiDB-lite"/>
    </source>
</evidence>
<evidence type="ECO:0000256" key="2">
    <source>
        <dbReference type="ARBA" id="ARBA00022723"/>
    </source>
</evidence>
<feature type="domain" description="C2H2-type" evidence="9">
    <location>
        <begin position="282"/>
        <end position="309"/>
    </location>
</feature>
<dbReference type="PROSITE" id="PS50157">
    <property type="entry name" value="ZINC_FINGER_C2H2_2"/>
    <property type="match status" value="2"/>
</dbReference>
<dbReference type="InterPro" id="IPR013087">
    <property type="entry name" value="Znf_C2H2_type"/>
</dbReference>
<proteinExistence type="predicted"/>
<dbReference type="FunFam" id="3.30.160.60:FF:000245">
    <property type="entry name" value="zinc finger protein Gfi-1"/>
    <property type="match status" value="1"/>
</dbReference>
<dbReference type="GO" id="GO:0000981">
    <property type="term" value="F:DNA-binding transcription factor activity, RNA polymerase II-specific"/>
    <property type="evidence" value="ECO:0007669"/>
    <property type="project" value="TreeGrafter"/>
</dbReference>
<sequence>MKPELHCNPVGVPAGALSPPATLSPPGSPSIITLPSSPWSPGVPGSSSSIASTNASSNLCQPVPDRFSAFTLVSNYNSDLRLQSLPLSASVAARDMRCGLMYGGYGASGSAWWRHMGLLLPHSLLPPTRIPSQQTTPVTNCSPIHSEPLSPARPGSPRRCTPEKAKFVGAIDRPTLSYEISFIATARLGYMDINYHQLIAICVCIICMYEEEAPLNLSTKPSDVSSSIGSRKSEIWSPGSVCEREARETRAPSSRSPSSTPIITRQIHHSPLTPPSSTERTFQCKQCGKAFKRSSTLSTHLLIHSDTRPYPCQYCGKRFHQKSDMKKHTYIHTGEFSVIQSIMI</sequence>
<protein>
    <recommendedName>
        <fullName evidence="9">C2H2-type domain-containing protein</fullName>
    </recommendedName>
</protein>
<dbReference type="STRING" id="456900.A0A195C1U2"/>
<name>A0A195C1U2_9HYME</name>
<gene>
    <name evidence="10" type="ORF">ALC62_14439</name>
</gene>
<dbReference type="PANTHER" id="PTHR24394:SF44">
    <property type="entry name" value="ZINC FINGER PROTEIN 271-LIKE"/>
    <property type="match status" value="1"/>
</dbReference>
<dbReference type="Proteomes" id="UP000078542">
    <property type="component" value="Unassembled WGS sequence"/>
</dbReference>
<dbReference type="Gene3D" id="3.30.160.60">
    <property type="entry name" value="Classic Zinc Finger"/>
    <property type="match status" value="2"/>
</dbReference>
<dbReference type="PROSITE" id="PS00028">
    <property type="entry name" value="ZINC_FINGER_C2H2_1"/>
    <property type="match status" value="2"/>
</dbReference>
<keyword evidence="5" id="KW-0862">Zinc</keyword>
<evidence type="ECO:0000256" key="7">
    <source>
        <dbReference type="PROSITE-ProRule" id="PRU00042"/>
    </source>
</evidence>